<dbReference type="Proteomes" id="UP001162131">
    <property type="component" value="Unassembled WGS sequence"/>
</dbReference>
<gene>
    <name evidence="4" type="ORF">BSTOLATCC_MIC62560</name>
</gene>
<feature type="domain" description="Alpha/beta hydrolase fold-3" evidence="3">
    <location>
        <begin position="312"/>
        <end position="524"/>
    </location>
</feature>
<dbReference type="AlphaFoldDB" id="A0AAU9KCH8"/>
<name>A0AAU9KCH8_9CILI</name>
<keyword evidence="5" id="KW-1185">Reference proteome</keyword>
<dbReference type="GO" id="GO:0004806">
    <property type="term" value="F:triacylglycerol lipase activity"/>
    <property type="evidence" value="ECO:0007669"/>
    <property type="project" value="TreeGrafter"/>
</dbReference>
<dbReference type="InterPro" id="IPR013094">
    <property type="entry name" value="AB_hydrolase_3"/>
</dbReference>
<dbReference type="Gene3D" id="3.40.50.1820">
    <property type="entry name" value="alpha/beta hydrolase"/>
    <property type="match status" value="1"/>
</dbReference>
<evidence type="ECO:0000256" key="2">
    <source>
        <dbReference type="ARBA" id="ARBA00022801"/>
    </source>
</evidence>
<evidence type="ECO:0000313" key="5">
    <source>
        <dbReference type="Proteomes" id="UP001162131"/>
    </source>
</evidence>
<evidence type="ECO:0000259" key="3">
    <source>
        <dbReference type="Pfam" id="PF07859"/>
    </source>
</evidence>
<dbReference type="GO" id="GO:0004771">
    <property type="term" value="F:sterol ester esterase activity"/>
    <property type="evidence" value="ECO:0007669"/>
    <property type="project" value="TreeGrafter"/>
</dbReference>
<dbReference type="SUPFAM" id="SSF53474">
    <property type="entry name" value="alpha/beta-Hydrolases"/>
    <property type="match status" value="1"/>
</dbReference>
<evidence type="ECO:0000256" key="1">
    <source>
        <dbReference type="ARBA" id="ARBA00010515"/>
    </source>
</evidence>
<dbReference type="PANTHER" id="PTHR23025:SF3">
    <property type="entry name" value="HORMONE-SENSITIVE LIPASE"/>
    <property type="match status" value="1"/>
</dbReference>
<comment type="caution">
    <text evidence="4">The sequence shown here is derived from an EMBL/GenBank/DDBJ whole genome shotgun (WGS) entry which is preliminary data.</text>
</comment>
<accession>A0AAU9KCH8</accession>
<comment type="similarity">
    <text evidence="1">Belongs to the 'GDXG' lipolytic enzyme family.</text>
</comment>
<organism evidence="4 5">
    <name type="scientific">Blepharisma stoltei</name>
    <dbReference type="NCBI Taxonomy" id="1481888"/>
    <lineage>
        <taxon>Eukaryota</taxon>
        <taxon>Sar</taxon>
        <taxon>Alveolata</taxon>
        <taxon>Ciliophora</taxon>
        <taxon>Postciliodesmatophora</taxon>
        <taxon>Heterotrichea</taxon>
        <taxon>Heterotrichida</taxon>
        <taxon>Blepharismidae</taxon>
        <taxon>Blepharisma</taxon>
    </lineage>
</organism>
<dbReference type="GO" id="GO:0005829">
    <property type="term" value="C:cytosol"/>
    <property type="evidence" value="ECO:0007669"/>
    <property type="project" value="TreeGrafter"/>
</dbReference>
<proteinExistence type="inferred from homology"/>
<sequence>MEILDVIESIELCIRVMTELYAEYSFPDFEVAKTTLLSIKRKLEKLKTQKETDSINLIFFQKVLKAIQDSLDMLYETTQDWKGPPEIQEDDKFWTDLKKLETLDEILIYAANASKDDLLCLNVSDERWKKLNYVIMHHNYSKRSKTIKHYKTFFKRTASGWALMSTGLKEKTNIEKKVMVGLGAIYFSIFQSEAVKQAELYSAKPRIDISQTTFNMIDSWMLSKLYNWVIPSIDINKIYHVPRTVSSITSKEFHSYENDKDSLIAVEKHRVMMRLLRSKNHNSSIKFFGGFCFCAESRKGKKKQPKKANKLIFHIHGGGYISMSSASHQVYTRKWANILKIPVISIDYRLAPAHPYPEGLDDVWQAYNWILNHAEEEYGITPEKIIVTGDSAGGNFALALTYKCILSGIKVPDGLILSYPSLRLDKNFFTPSLLLSLDDFLIPHTLMKLIVENYLKDSSLDPANDIFISPIAASDEMMKAMPPVRILVGDNDPLQDDCMRFAEKLLNANGDVKLTIFQGTPHGALNLCFPGGVKESFDVLNQTIAWFEELFDYN</sequence>
<dbReference type="GO" id="GO:0019433">
    <property type="term" value="P:triglyceride catabolic process"/>
    <property type="evidence" value="ECO:0007669"/>
    <property type="project" value="TreeGrafter"/>
</dbReference>
<dbReference type="InterPro" id="IPR029058">
    <property type="entry name" value="AB_hydrolase_fold"/>
</dbReference>
<dbReference type="PANTHER" id="PTHR23025">
    <property type="entry name" value="TRIACYLGLYCEROL LIPASE"/>
    <property type="match status" value="1"/>
</dbReference>
<dbReference type="PROSITE" id="PS01173">
    <property type="entry name" value="LIPASE_GDXG_HIS"/>
    <property type="match status" value="1"/>
</dbReference>
<dbReference type="Pfam" id="PF07859">
    <property type="entry name" value="Abhydrolase_3"/>
    <property type="match status" value="1"/>
</dbReference>
<evidence type="ECO:0000313" key="4">
    <source>
        <dbReference type="EMBL" id="CAG9334979.1"/>
    </source>
</evidence>
<dbReference type="EMBL" id="CAJZBQ010000060">
    <property type="protein sequence ID" value="CAG9334979.1"/>
    <property type="molecule type" value="Genomic_DNA"/>
</dbReference>
<protein>
    <recommendedName>
        <fullName evidence="3">Alpha/beta hydrolase fold-3 domain-containing protein</fullName>
    </recommendedName>
</protein>
<dbReference type="InterPro" id="IPR002168">
    <property type="entry name" value="Lipase_GDXG_HIS_AS"/>
</dbReference>
<keyword evidence="2" id="KW-0378">Hydrolase</keyword>
<reference evidence="4" key="1">
    <citation type="submission" date="2021-09" db="EMBL/GenBank/DDBJ databases">
        <authorList>
            <consortium name="AG Swart"/>
            <person name="Singh M."/>
            <person name="Singh A."/>
            <person name="Seah K."/>
            <person name="Emmerich C."/>
        </authorList>
    </citation>
    <scope>NUCLEOTIDE SEQUENCE</scope>
    <source>
        <strain evidence="4">ATCC30299</strain>
    </source>
</reference>